<dbReference type="RefSeq" id="WP_237856107.1">
    <property type="nucleotide sequence ID" value="NZ_JAKLWS010000039.1"/>
</dbReference>
<evidence type="ECO:0000259" key="1">
    <source>
        <dbReference type="Pfam" id="PF04101"/>
    </source>
</evidence>
<dbReference type="SUPFAM" id="SSF53756">
    <property type="entry name" value="UDP-Glycosyltransferase/glycogen phosphorylase"/>
    <property type="match status" value="1"/>
</dbReference>
<dbReference type="PANTHER" id="PTHR21015">
    <property type="entry name" value="UDP-N-ACETYLGLUCOSAMINE--N-ACETYLMURAMYL-(PENTAPEPTIDE) PYROPHOSPHORYL-UNDECAPRENOL N-ACETYLGLUCOSAMINE TRANSFERASE 1"/>
    <property type="match status" value="1"/>
</dbReference>
<dbReference type="Proteomes" id="UP001165366">
    <property type="component" value="Unassembled WGS sequence"/>
</dbReference>
<dbReference type="Pfam" id="PF04101">
    <property type="entry name" value="Glyco_tran_28_C"/>
    <property type="match status" value="1"/>
</dbReference>
<comment type="caution">
    <text evidence="2">The sequence shown here is derived from an EMBL/GenBank/DDBJ whole genome shotgun (WGS) entry which is preliminary data.</text>
</comment>
<dbReference type="InterPro" id="IPR007235">
    <property type="entry name" value="Glyco_trans_28_C"/>
</dbReference>
<feature type="domain" description="Glycosyl transferase family 28 C-terminal" evidence="1">
    <location>
        <begin position="160"/>
        <end position="288"/>
    </location>
</feature>
<evidence type="ECO:0000313" key="3">
    <source>
        <dbReference type="Proteomes" id="UP001165366"/>
    </source>
</evidence>
<proteinExistence type="predicted"/>
<organism evidence="2 3">
    <name type="scientific">Rhodohalobacter sulfatireducens</name>
    <dbReference type="NCBI Taxonomy" id="2911366"/>
    <lineage>
        <taxon>Bacteria</taxon>
        <taxon>Pseudomonadati</taxon>
        <taxon>Balneolota</taxon>
        <taxon>Balneolia</taxon>
        <taxon>Balneolales</taxon>
        <taxon>Balneolaceae</taxon>
        <taxon>Rhodohalobacter</taxon>
    </lineage>
</organism>
<dbReference type="Gene3D" id="3.40.50.11190">
    <property type="match status" value="1"/>
</dbReference>
<keyword evidence="3" id="KW-1185">Reference proteome</keyword>
<dbReference type="Gene3D" id="3.40.50.2000">
    <property type="entry name" value="Glycogen Phosphorylase B"/>
    <property type="match status" value="1"/>
</dbReference>
<evidence type="ECO:0000313" key="2">
    <source>
        <dbReference type="EMBL" id="MCG2590663.1"/>
    </source>
</evidence>
<accession>A0ABS9KIJ5</accession>
<sequence>MLILTEAGKNIGLGHFIRCSAIADRLHHIGLDVELAVDWRGESDINSSFQPFSWDELNEVLNSAGKYKCCLVDSYLAGDNHFKQIANHFDSVVVIDDYHRRHSFNANMVINPNIYGDKIEYGHKSIGGPDYIILRKKFKSHIKQREVEPNISNIGISVGGNDYRKILPKLIASLSSTHTLLHVFCGDKAYKEEIETKFQGYEKISCYGFLEAAEVAGVLNKVDVMVSGGGQSLHELAYAGIPTIVICIDKDQDLNINAYLETGFLTEKNNWDDSNLTKNVLRQIDDLKPMYARKELSNIGKQLVDGKGVDRIVNIIKKFEQSSI</sequence>
<reference evidence="2" key="2">
    <citation type="submission" date="2024-05" db="EMBL/GenBank/DDBJ databases">
        <title>Rhodohalobacter halophilus gen. nov., sp. nov., a moderately halophilic member of the family Balneolaceae.</title>
        <authorList>
            <person name="Xia J."/>
        </authorList>
    </citation>
    <scope>NUCLEOTIDE SEQUENCE</scope>
    <source>
        <strain evidence="2">WB101</strain>
    </source>
</reference>
<name>A0ABS9KIJ5_9BACT</name>
<protein>
    <recommendedName>
        <fullName evidence="1">Glycosyl transferase family 28 C-terminal domain-containing protein</fullName>
    </recommendedName>
</protein>
<dbReference type="EMBL" id="JAKLWS010000039">
    <property type="protein sequence ID" value="MCG2590663.1"/>
    <property type="molecule type" value="Genomic_DNA"/>
</dbReference>
<reference evidence="2" key="1">
    <citation type="submission" date="2022-01" db="EMBL/GenBank/DDBJ databases">
        <authorList>
            <person name="Wang Y."/>
        </authorList>
    </citation>
    <scope>NUCLEOTIDE SEQUENCE</scope>
    <source>
        <strain evidence="2">WB101</strain>
    </source>
</reference>
<gene>
    <name evidence="2" type="ORF">L6773_18970</name>
</gene>
<dbReference type="PANTHER" id="PTHR21015:SF22">
    <property type="entry name" value="GLYCOSYLTRANSFERASE"/>
    <property type="match status" value="1"/>
</dbReference>